<gene>
    <name evidence="2" type="ORF">PIQ37_19675</name>
</gene>
<accession>A0ABU9LHS2</accession>
<reference evidence="2 3" key="1">
    <citation type="journal article" date="2024" name="FEMS Microbiol. Lett.">
        <title>Xanthomonas protegens sp. nov., a novel rice seed-associated bacterium, provides in vivo protection against X. oryzae pv. oryzae, the bacterial leaf blight pathogen.</title>
        <authorList>
            <person name="Rana R."/>
            <person name="Sharma A."/>
            <person name="Madhavan V.N."/>
            <person name="Korpole S."/>
            <person name="Sonti R.V."/>
            <person name="Patel H.K."/>
            <person name="Patil P.B."/>
        </authorList>
    </citation>
    <scope>NUCLEOTIDE SEQUENCE [LARGE SCALE GENOMIC DNA]</scope>
    <source>
        <strain evidence="2 3">PPL118</strain>
    </source>
</reference>
<name>A0ABU9LHS2_9XANT</name>
<evidence type="ECO:0000313" key="3">
    <source>
        <dbReference type="Proteomes" id="UP001486626"/>
    </source>
</evidence>
<dbReference type="RefSeq" id="WP_342074759.1">
    <property type="nucleotide sequence ID" value="NZ_JAQJCQ010000023.1"/>
</dbReference>
<keyword evidence="3" id="KW-1185">Reference proteome</keyword>
<evidence type="ECO:0000259" key="1">
    <source>
        <dbReference type="Pfam" id="PF08878"/>
    </source>
</evidence>
<organism evidence="2 3">
    <name type="scientific">Xanthomonas protegens</name>
    <dbReference type="NCBI Taxonomy" id="3380705"/>
    <lineage>
        <taxon>Bacteria</taxon>
        <taxon>Pseudomonadati</taxon>
        <taxon>Pseudomonadota</taxon>
        <taxon>Gammaproteobacteria</taxon>
        <taxon>Lysobacterales</taxon>
        <taxon>Lysobacteraceae</taxon>
        <taxon>Xanthomonas</taxon>
    </lineage>
</organism>
<protein>
    <submittedName>
        <fullName evidence="2">DUF1837 domain-containing protein</fullName>
    </submittedName>
</protein>
<feature type="domain" description="Anti-bacteriophage protein A/HamA C-terminal" evidence="1">
    <location>
        <begin position="29"/>
        <end position="307"/>
    </location>
</feature>
<dbReference type="Pfam" id="PF08878">
    <property type="entry name" value="HamA"/>
    <property type="match status" value="1"/>
</dbReference>
<sequence>MKIPLSLPEKFLSANKEKLESLITSVEHEEQIDGLTAVTHMKFLKFDGNGIPLIKALAELMFQHAIDYCLNARDRPAQLTAQDSMRISKAARKLFVHPPATDEDPDQTGEAGELLLYILIEAILGAPQVVAKMELKTNPSLEVNGSDGIHMTWSESDGLVDVYFGESKIYQDLGAALAAAIKSIDSFHEEDILRHEFLLVTKQFKYAHPEVQDFVTNLMSDGTPHTGIRINHACLIGYNWKEYERILKFPAANRLAEIQEKYAADAGRVHDICRNKLASFKNRHLRLVFFFLPFEKVQDFRDAFNAAMD</sequence>
<comment type="caution">
    <text evidence="2">The sequence shown here is derived from an EMBL/GenBank/DDBJ whole genome shotgun (WGS) entry which is preliminary data.</text>
</comment>
<evidence type="ECO:0000313" key="2">
    <source>
        <dbReference type="EMBL" id="MEL4893647.1"/>
    </source>
</evidence>
<dbReference type="EMBL" id="JAQJCQ010000023">
    <property type="protein sequence ID" value="MEL4893647.1"/>
    <property type="molecule type" value="Genomic_DNA"/>
</dbReference>
<proteinExistence type="predicted"/>
<dbReference type="InterPro" id="IPR014976">
    <property type="entry name" value="AbpA_HamA_C"/>
</dbReference>
<dbReference type="Proteomes" id="UP001486626">
    <property type="component" value="Unassembled WGS sequence"/>
</dbReference>